<keyword evidence="8 9" id="KW-0472">Membrane</keyword>
<dbReference type="NCBIfam" id="NF003433">
    <property type="entry name" value="PRK04949.1"/>
    <property type="match status" value="1"/>
</dbReference>
<comment type="caution">
    <text evidence="10">The sequence shown here is derived from an EMBL/GenBank/DDBJ whole genome shotgun (WGS) entry which is preliminary data.</text>
</comment>
<dbReference type="PANTHER" id="PTHR37468">
    <property type="entry name" value="SULFATE TRANSPORTER CYSZ"/>
    <property type="match status" value="1"/>
</dbReference>
<evidence type="ECO:0000256" key="5">
    <source>
        <dbReference type="ARBA" id="ARBA00022605"/>
    </source>
</evidence>
<dbReference type="GO" id="GO:0005886">
    <property type="term" value="C:plasma membrane"/>
    <property type="evidence" value="ECO:0007669"/>
    <property type="project" value="TreeGrafter"/>
</dbReference>
<name>A0A0F9R6W6_9ZZZZ</name>
<feature type="transmembrane region" description="Helical" evidence="9">
    <location>
        <begin position="158"/>
        <end position="179"/>
    </location>
</feature>
<keyword evidence="7 9" id="KW-1133">Transmembrane helix</keyword>
<dbReference type="GO" id="GO:0009675">
    <property type="term" value="F:high-affinity sulfate:proton symporter activity"/>
    <property type="evidence" value="ECO:0007669"/>
    <property type="project" value="TreeGrafter"/>
</dbReference>
<reference evidence="10" key="1">
    <citation type="journal article" date="2015" name="Nature">
        <title>Complex archaea that bridge the gap between prokaryotes and eukaryotes.</title>
        <authorList>
            <person name="Spang A."/>
            <person name="Saw J.H."/>
            <person name="Jorgensen S.L."/>
            <person name="Zaremba-Niedzwiedzka K."/>
            <person name="Martijn J."/>
            <person name="Lind A.E."/>
            <person name="van Eijk R."/>
            <person name="Schleper C."/>
            <person name="Guy L."/>
            <person name="Ettema T.J."/>
        </authorList>
    </citation>
    <scope>NUCLEOTIDE SEQUENCE</scope>
</reference>
<keyword evidence="3" id="KW-1003">Cell membrane</keyword>
<evidence type="ECO:0000256" key="7">
    <source>
        <dbReference type="ARBA" id="ARBA00022989"/>
    </source>
</evidence>
<comment type="subcellular location">
    <subcellularLocation>
        <location evidence="1">Membrane</location>
        <topology evidence="1">Multi-pass membrane protein</topology>
    </subcellularLocation>
</comment>
<dbReference type="GO" id="GO:0000103">
    <property type="term" value="P:sulfate assimilation"/>
    <property type="evidence" value="ECO:0007669"/>
    <property type="project" value="TreeGrafter"/>
</dbReference>
<dbReference type="EMBL" id="LAZR01001414">
    <property type="protein sequence ID" value="KKN45052.1"/>
    <property type="molecule type" value="Genomic_DNA"/>
</dbReference>
<accession>A0A0F9R6W6</accession>
<dbReference type="InterPro" id="IPR050480">
    <property type="entry name" value="CysZ-like"/>
</dbReference>
<protein>
    <recommendedName>
        <fullName evidence="11">Sulfate transporter CysZ</fullName>
    </recommendedName>
</protein>
<feature type="non-terminal residue" evidence="10">
    <location>
        <position position="1"/>
    </location>
</feature>
<evidence type="ECO:0000256" key="8">
    <source>
        <dbReference type="ARBA" id="ARBA00023136"/>
    </source>
</evidence>
<evidence type="ECO:0000256" key="1">
    <source>
        <dbReference type="ARBA" id="ARBA00004141"/>
    </source>
</evidence>
<evidence type="ECO:0008006" key="11">
    <source>
        <dbReference type="Google" id="ProtNLM"/>
    </source>
</evidence>
<keyword evidence="6 9" id="KW-0812">Transmembrane</keyword>
<keyword evidence="2" id="KW-0813">Transport</keyword>
<dbReference type="Pfam" id="PF07264">
    <property type="entry name" value="EI24"/>
    <property type="match status" value="1"/>
</dbReference>
<feature type="transmembrane region" description="Helical" evidence="9">
    <location>
        <begin position="81"/>
        <end position="111"/>
    </location>
</feature>
<evidence type="ECO:0000256" key="4">
    <source>
        <dbReference type="ARBA" id="ARBA00022519"/>
    </source>
</evidence>
<keyword evidence="5" id="KW-0028">Amino-acid biosynthesis</keyword>
<sequence>WIPEWLLGWLMWIIWPLFAILLSLFVFFSFSIIANFLAAPFNGILAEAVETKLSGHPPSAMPWQKMIKDTPSLLWNEIRKLAYVLMWMVPLFILSWIPVVNIIAPILWVLFSSWMLALDYHDYPMGNHDLKFPQQRAILKQNRSLAIGFGLATLGATLIPFINFLVIPAAVAGATALYLERLK</sequence>
<keyword evidence="4" id="KW-0997">Cell inner membrane</keyword>
<dbReference type="InterPro" id="IPR059112">
    <property type="entry name" value="CysZ/EI24"/>
</dbReference>
<dbReference type="PANTHER" id="PTHR37468:SF1">
    <property type="entry name" value="SULFATE TRANSPORTER CYSZ"/>
    <property type="match status" value="1"/>
</dbReference>
<evidence type="ECO:0000256" key="9">
    <source>
        <dbReference type="SAM" id="Phobius"/>
    </source>
</evidence>
<dbReference type="GO" id="GO:0019344">
    <property type="term" value="P:cysteine biosynthetic process"/>
    <property type="evidence" value="ECO:0007669"/>
    <property type="project" value="TreeGrafter"/>
</dbReference>
<proteinExistence type="predicted"/>
<evidence type="ECO:0000256" key="3">
    <source>
        <dbReference type="ARBA" id="ARBA00022475"/>
    </source>
</evidence>
<feature type="transmembrane region" description="Helical" evidence="9">
    <location>
        <begin position="12"/>
        <end position="37"/>
    </location>
</feature>
<evidence type="ECO:0000256" key="2">
    <source>
        <dbReference type="ARBA" id="ARBA00022448"/>
    </source>
</evidence>
<gene>
    <name evidence="10" type="ORF">LCGC14_0687040</name>
</gene>
<evidence type="ECO:0000256" key="6">
    <source>
        <dbReference type="ARBA" id="ARBA00022692"/>
    </source>
</evidence>
<organism evidence="10">
    <name type="scientific">marine sediment metagenome</name>
    <dbReference type="NCBI Taxonomy" id="412755"/>
    <lineage>
        <taxon>unclassified sequences</taxon>
        <taxon>metagenomes</taxon>
        <taxon>ecological metagenomes</taxon>
    </lineage>
</organism>
<evidence type="ECO:0000313" key="10">
    <source>
        <dbReference type="EMBL" id="KKN45052.1"/>
    </source>
</evidence>
<dbReference type="AlphaFoldDB" id="A0A0F9R6W6"/>